<keyword evidence="3" id="KW-1003">Cell membrane</keyword>
<evidence type="ECO:0000256" key="2">
    <source>
        <dbReference type="ARBA" id="ARBA00005236"/>
    </source>
</evidence>
<reference evidence="9 11" key="1">
    <citation type="submission" date="2014-09" db="EMBL/GenBank/DDBJ databases">
        <title>Draft Genome Sequence of Porphyromonas macacae COT-192_OH2859.</title>
        <authorList>
            <person name="Wallis C."/>
            <person name="Deusch O."/>
            <person name="O'Flynn C."/>
            <person name="Davis I."/>
            <person name="Horsfall A."/>
            <person name="Kirkwood N."/>
            <person name="Harris S."/>
            <person name="Eisen J.A."/>
            <person name="Coil D.A."/>
            <person name="Darling A.E."/>
            <person name="Jospin G."/>
            <person name="Alexiev A."/>
        </authorList>
    </citation>
    <scope>NUCLEOTIDE SEQUENCE [LARGE SCALE GENOMIC DNA]</scope>
    <source>
        <strain evidence="11">COT-192 OH2859</strain>
        <strain evidence="9">COT-192_OH2859</strain>
    </source>
</reference>
<feature type="transmembrane region" description="Helical" evidence="7">
    <location>
        <begin position="278"/>
        <end position="304"/>
    </location>
</feature>
<reference evidence="10 12" key="2">
    <citation type="submission" date="2018-06" db="EMBL/GenBank/DDBJ databases">
        <authorList>
            <consortium name="Pathogen Informatics"/>
            <person name="Doyle S."/>
        </authorList>
    </citation>
    <scope>NUCLEOTIDE SEQUENCE [LARGE SCALE GENOMIC DNA]</scope>
    <source>
        <strain evidence="10 12">NCTC11632</strain>
    </source>
</reference>
<dbReference type="Pfam" id="PF02687">
    <property type="entry name" value="FtsX"/>
    <property type="match status" value="1"/>
</dbReference>
<feature type="transmembrane region" description="Helical" evidence="7">
    <location>
        <begin position="376"/>
        <end position="398"/>
    </location>
</feature>
<dbReference type="GO" id="GO:0098797">
    <property type="term" value="C:plasma membrane protein complex"/>
    <property type="evidence" value="ECO:0007669"/>
    <property type="project" value="TreeGrafter"/>
</dbReference>
<dbReference type="AlphaFoldDB" id="A0A0A2EDV7"/>
<sequence>MAFPLFIAWRYLFSHKRLNAVNIVSAISAVAVGIVSMALVCVLSIFNGYEELIMQQSSLLDPDLRIERAEGNTFSIHTPGIPEGLKTSGIAAYSQRLAAQGLVRTKYGEQATGLIGYDSLWHNVVDLKNAITEGSLTQRTPDGQKALASGFELALLLNTGVDFADPVHIYVPNRLGMINPLAPMSAFRYTCGYITATLEGDRNNYDVSNSLFMPVEDLQNLLGYESGEINSIEIRVAENERPEQVQKKLQKVLGKKFAVLTQTEQHPEIKRLVYVEKWMSFLILIFILLLAAFNIISSLSMLLIEKKQDADTMASMGATPRQIKRIFIIEGTLISMLGAAGGILLGILICLIQQKYGIITYSIGMVSVPYPVRIEAVDMLICAGTIILLSLISAFYPVHFFGRHWHR</sequence>
<dbReference type="GO" id="GO:0044874">
    <property type="term" value="P:lipoprotein localization to outer membrane"/>
    <property type="evidence" value="ECO:0007669"/>
    <property type="project" value="TreeGrafter"/>
</dbReference>
<evidence type="ECO:0000259" key="8">
    <source>
        <dbReference type="Pfam" id="PF02687"/>
    </source>
</evidence>
<keyword evidence="5 7" id="KW-1133">Transmembrane helix</keyword>
<keyword evidence="4 7" id="KW-0812">Transmembrane</keyword>
<dbReference type="PANTHER" id="PTHR30489">
    <property type="entry name" value="LIPOPROTEIN-RELEASING SYSTEM TRANSMEMBRANE PROTEIN LOLE"/>
    <property type="match status" value="1"/>
</dbReference>
<evidence type="ECO:0000256" key="1">
    <source>
        <dbReference type="ARBA" id="ARBA00004651"/>
    </source>
</evidence>
<feature type="transmembrane region" description="Helical" evidence="7">
    <location>
        <begin position="20"/>
        <end position="46"/>
    </location>
</feature>
<comment type="similarity">
    <text evidence="2">Belongs to the ABC-4 integral membrane protein family. LolC/E subfamily.</text>
</comment>
<keyword evidence="10" id="KW-0449">Lipoprotein</keyword>
<evidence type="ECO:0000256" key="5">
    <source>
        <dbReference type="ARBA" id="ARBA00022989"/>
    </source>
</evidence>
<accession>A0A0A2EDV7</accession>
<feature type="domain" description="ABC3 transporter permease C-terminal" evidence="8">
    <location>
        <begin position="282"/>
        <end position="398"/>
    </location>
</feature>
<evidence type="ECO:0000313" key="12">
    <source>
        <dbReference type="Proteomes" id="UP000254156"/>
    </source>
</evidence>
<keyword evidence="11" id="KW-1185">Reference proteome</keyword>
<dbReference type="EMBL" id="JRFA01000004">
    <property type="protein sequence ID" value="KGN75650.1"/>
    <property type="molecule type" value="Genomic_DNA"/>
</dbReference>
<dbReference type="Proteomes" id="UP000030103">
    <property type="component" value="Unassembled WGS sequence"/>
</dbReference>
<dbReference type="RefSeq" id="WP_025003611.1">
    <property type="nucleotide sequence ID" value="NZ_JRFA01000004.1"/>
</dbReference>
<evidence type="ECO:0000256" key="3">
    <source>
        <dbReference type="ARBA" id="ARBA00022475"/>
    </source>
</evidence>
<dbReference type="PANTHER" id="PTHR30489:SF0">
    <property type="entry name" value="LIPOPROTEIN-RELEASING SYSTEM TRANSMEMBRANE PROTEIN LOLE"/>
    <property type="match status" value="1"/>
</dbReference>
<dbReference type="InterPro" id="IPR003838">
    <property type="entry name" value="ABC3_permease_C"/>
</dbReference>
<organism evidence="9 11">
    <name type="scientific">Porphyromonas macacae</name>
    <dbReference type="NCBI Taxonomy" id="28115"/>
    <lineage>
        <taxon>Bacteria</taxon>
        <taxon>Pseudomonadati</taxon>
        <taxon>Bacteroidota</taxon>
        <taxon>Bacteroidia</taxon>
        <taxon>Bacteroidales</taxon>
        <taxon>Porphyromonadaceae</taxon>
        <taxon>Porphyromonas</taxon>
    </lineage>
</organism>
<protein>
    <submittedName>
        <fullName evidence="10">Lipoprotein-releasing system transmembrane protein lolC</fullName>
    </submittedName>
</protein>
<dbReference type="InterPro" id="IPR051447">
    <property type="entry name" value="Lipoprotein-release_system"/>
</dbReference>
<evidence type="ECO:0000313" key="11">
    <source>
        <dbReference type="Proteomes" id="UP000030103"/>
    </source>
</evidence>
<dbReference type="eggNOG" id="COG4591">
    <property type="taxonomic scope" value="Bacteria"/>
</dbReference>
<dbReference type="STRING" id="28115.HQ47_01565"/>
<feature type="transmembrane region" description="Helical" evidence="7">
    <location>
        <begin position="325"/>
        <end position="356"/>
    </location>
</feature>
<evidence type="ECO:0000256" key="4">
    <source>
        <dbReference type="ARBA" id="ARBA00022692"/>
    </source>
</evidence>
<comment type="subcellular location">
    <subcellularLocation>
        <location evidence="1">Cell membrane</location>
        <topology evidence="1">Multi-pass membrane protein</topology>
    </subcellularLocation>
</comment>
<dbReference type="EMBL" id="UGTF01000002">
    <property type="protein sequence ID" value="SUB88972.1"/>
    <property type="molecule type" value="Genomic_DNA"/>
</dbReference>
<dbReference type="OrthoDB" id="1522724at2"/>
<keyword evidence="6 7" id="KW-0472">Membrane</keyword>
<gene>
    <name evidence="10" type="primary">lolC_1</name>
    <name evidence="9" type="ORF">HQ47_01565</name>
    <name evidence="10" type="ORF">NCTC11632_01062</name>
</gene>
<evidence type="ECO:0000256" key="7">
    <source>
        <dbReference type="SAM" id="Phobius"/>
    </source>
</evidence>
<evidence type="ECO:0000313" key="10">
    <source>
        <dbReference type="EMBL" id="SUB88972.1"/>
    </source>
</evidence>
<evidence type="ECO:0000313" key="9">
    <source>
        <dbReference type="EMBL" id="KGN75650.1"/>
    </source>
</evidence>
<evidence type="ECO:0000256" key="6">
    <source>
        <dbReference type="ARBA" id="ARBA00023136"/>
    </source>
</evidence>
<proteinExistence type="inferred from homology"/>
<dbReference type="Proteomes" id="UP000254156">
    <property type="component" value="Unassembled WGS sequence"/>
</dbReference>
<name>A0A0A2EDV7_9PORP</name>